<gene>
    <name evidence="2" type="ORF">Mal52_01110</name>
</gene>
<dbReference type="AlphaFoldDB" id="A0A517ZGP4"/>
<dbReference type="Gene3D" id="1.10.3210.10">
    <property type="entry name" value="Hypothetical protein af1432"/>
    <property type="match status" value="1"/>
</dbReference>
<evidence type="ECO:0000313" key="2">
    <source>
        <dbReference type="EMBL" id="QDU41658.1"/>
    </source>
</evidence>
<evidence type="ECO:0000313" key="3">
    <source>
        <dbReference type="Proteomes" id="UP000319383"/>
    </source>
</evidence>
<feature type="domain" description="HDOD" evidence="1">
    <location>
        <begin position="25"/>
        <end position="220"/>
    </location>
</feature>
<dbReference type="Proteomes" id="UP000319383">
    <property type="component" value="Chromosome"/>
</dbReference>
<organism evidence="2 3">
    <name type="scientific">Symmachiella dynata</name>
    <dbReference type="NCBI Taxonomy" id="2527995"/>
    <lineage>
        <taxon>Bacteria</taxon>
        <taxon>Pseudomonadati</taxon>
        <taxon>Planctomycetota</taxon>
        <taxon>Planctomycetia</taxon>
        <taxon>Planctomycetales</taxon>
        <taxon>Planctomycetaceae</taxon>
        <taxon>Symmachiella</taxon>
    </lineage>
</organism>
<dbReference type="PROSITE" id="PS51833">
    <property type="entry name" value="HDOD"/>
    <property type="match status" value="1"/>
</dbReference>
<accession>A0A517ZGP4</accession>
<dbReference type="EMBL" id="CP036276">
    <property type="protein sequence ID" value="QDU41658.1"/>
    <property type="molecule type" value="Genomic_DNA"/>
</dbReference>
<name>A0A517ZGP4_9PLAN</name>
<proteinExistence type="predicted"/>
<dbReference type="SUPFAM" id="SSF109604">
    <property type="entry name" value="HD-domain/PDEase-like"/>
    <property type="match status" value="1"/>
</dbReference>
<dbReference type="CDD" id="cd00077">
    <property type="entry name" value="HDc"/>
    <property type="match status" value="1"/>
</dbReference>
<keyword evidence="3" id="KW-1185">Reference proteome</keyword>
<dbReference type="Pfam" id="PF08668">
    <property type="entry name" value="HDOD"/>
    <property type="match status" value="1"/>
</dbReference>
<dbReference type="InterPro" id="IPR052340">
    <property type="entry name" value="RNase_Y/CdgJ"/>
</dbReference>
<reference evidence="2 3" key="1">
    <citation type="submission" date="2019-02" db="EMBL/GenBank/DDBJ databases">
        <title>Deep-cultivation of Planctomycetes and their phenomic and genomic characterization uncovers novel biology.</title>
        <authorList>
            <person name="Wiegand S."/>
            <person name="Jogler M."/>
            <person name="Boedeker C."/>
            <person name="Pinto D."/>
            <person name="Vollmers J."/>
            <person name="Rivas-Marin E."/>
            <person name="Kohn T."/>
            <person name="Peeters S.H."/>
            <person name="Heuer A."/>
            <person name="Rast P."/>
            <person name="Oberbeckmann S."/>
            <person name="Bunk B."/>
            <person name="Jeske O."/>
            <person name="Meyerdierks A."/>
            <person name="Storesund J.E."/>
            <person name="Kallscheuer N."/>
            <person name="Luecker S."/>
            <person name="Lage O.M."/>
            <person name="Pohl T."/>
            <person name="Merkel B.J."/>
            <person name="Hornburger P."/>
            <person name="Mueller R.-W."/>
            <person name="Bruemmer F."/>
            <person name="Labrenz M."/>
            <person name="Spormann A.M."/>
            <person name="Op den Camp H."/>
            <person name="Overmann J."/>
            <person name="Amann R."/>
            <person name="Jetten M.S.M."/>
            <person name="Mascher T."/>
            <person name="Medema M.H."/>
            <person name="Devos D.P."/>
            <person name="Kaster A.-K."/>
            <person name="Ovreas L."/>
            <person name="Rohde M."/>
            <person name="Galperin M.Y."/>
            <person name="Jogler C."/>
        </authorList>
    </citation>
    <scope>NUCLEOTIDE SEQUENCE [LARGE SCALE GENOMIC DNA]</scope>
    <source>
        <strain evidence="2 3">Mal52</strain>
    </source>
</reference>
<dbReference type="PANTHER" id="PTHR33525:SF3">
    <property type="entry name" value="RIBONUCLEASE Y"/>
    <property type="match status" value="1"/>
</dbReference>
<dbReference type="KEGG" id="sdyn:Mal52_01110"/>
<dbReference type="RefSeq" id="WP_145373674.1">
    <property type="nucleotide sequence ID" value="NZ_CAXBED010000013.1"/>
</dbReference>
<sequence>MVGSTMTLSEQMAALDRLVKRIDEISSLPDIAMRVIEVVSSPDSAVADLRLIVESDPALVARILRTANSSAYGLSTRVDSIHRAIALLGFNAVKDLAITASIAQIFKDKTNIGTYNRASLWKHLVCVAVASRMIASRSGIQEFDEAYMCGLLHDIGIVLMDQHNHKGFLEVVAALSVDEPTLVTERRILGFDHTQLGSEVSQRWGFPTSVLQTIKYHHDTSRCDAEVRPIAQAVEVANFFCTKKNITAMGLMNVPAPAGETFAALSIGRNELKVLFQDLDAELEKSRDLYEI</sequence>
<dbReference type="NCBIfam" id="TIGR00277">
    <property type="entry name" value="HDIG"/>
    <property type="match status" value="1"/>
</dbReference>
<dbReference type="InterPro" id="IPR006675">
    <property type="entry name" value="HDIG_dom"/>
</dbReference>
<dbReference type="PANTHER" id="PTHR33525">
    <property type="match status" value="1"/>
</dbReference>
<dbReference type="OrthoDB" id="243535at2"/>
<protein>
    <submittedName>
        <fullName evidence="2">Phosphodiesterase</fullName>
    </submittedName>
</protein>
<dbReference type="InterPro" id="IPR003607">
    <property type="entry name" value="HD/PDEase_dom"/>
</dbReference>
<dbReference type="InterPro" id="IPR013976">
    <property type="entry name" value="HDOD"/>
</dbReference>
<evidence type="ECO:0000259" key="1">
    <source>
        <dbReference type="PROSITE" id="PS51833"/>
    </source>
</evidence>